<keyword evidence="5 7" id="KW-1133">Transmembrane helix</keyword>
<dbReference type="AlphaFoldDB" id="A0A7M1LH97"/>
<feature type="transmembrane region" description="Helical" evidence="7">
    <location>
        <begin position="474"/>
        <end position="492"/>
    </location>
</feature>
<evidence type="ECO:0000313" key="13">
    <source>
        <dbReference type="Proteomes" id="UP000594749"/>
    </source>
</evidence>
<dbReference type="Pfam" id="PF21082">
    <property type="entry name" value="MS_channel_3rd"/>
    <property type="match status" value="1"/>
</dbReference>
<evidence type="ECO:0000256" key="4">
    <source>
        <dbReference type="ARBA" id="ARBA00022692"/>
    </source>
</evidence>
<dbReference type="GO" id="GO:0008381">
    <property type="term" value="F:mechanosensitive monoatomic ion channel activity"/>
    <property type="evidence" value="ECO:0007669"/>
    <property type="project" value="UniProtKB-ARBA"/>
</dbReference>
<dbReference type="InterPro" id="IPR049278">
    <property type="entry name" value="MS_channel_C"/>
</dbReference>
<comment type="similarity">
    <text evidence="2">Belongs to the MscS (TC 1.A.23) family.</text>
</comment>
<gene>
    <name evidence="12" type="ORF">IMC76_03835</name>
</gene>
<keyword evidence="6 7" id="KW-0472">Membrane</keyword>
<dbReference type="InterPro" id="IPR011066">
    <property type="entry name" value="MscS_channel_C_sf"/>
</dbReference>
<dbReference type="InterPro" id="IPR010920">
    <property type="entry name" value="LSM_dom_sf"/>
</dbReference>
<dbReference type="Gene3D" id="3.30.70.100">
    <property type="match status" value="1"/>
</dbReference>
<dbReference type="InterPro" id="IPR011014">
    <property type="entry name" value="MscS_channel_TM-2"/>
</dbReference>
<dbReference type="RefSeq" id="WP_025802092.1">
    <property type="nucleotide sequence ID" value="NZ_CP053842.1"/>
</dbReference>
<evidence type="ECO:0000256" key="3">
    <source>
        <dbReference type="ARBA" id="ARBA00022475"/>
    </source>
</evidence>
<dbReference type="Gene3D" id="1.10.287.1260">
    <property type="match status" value="1"/>
</dbReference>
<evidence type="ECO:0000256" key="7">
    <source>
        <dbReference type="SAM" id="Phobius"/>
    </source>
</evidence>
<keyword evidence="8" id="KW-0732">Signal</keyword>
<comment type="subcellular location">
    <subcellularLocation>
        <location evidence="1">Cell membrane</location>
        <topology evidence="1">Multi-pass membrane protein</topology>
    </subcellularLocation>
</comment>
<feature type="transmembrane region" description="Helical" evidence="7">
    <location>
        <begin position="446"/>
        <end position="468"/>
    </location>
</feature>
<feature type="signal peptide" evidence="8">
    <location>
        <begin position="1"/>
        <end position="19"/>
    </location>
</feature>
<protein>
    <submittedName>
        <fullName evidence="12">Mechanosensitive ion channel family protein</fullName>
    </submittedName>
</protein>
<proteinExistence type="inferred from homology"/>
<dbReference type="InterPro" id="IPR045042">
    <property type="entry name" value="YnaI-like"/>
</dbReference>
<dbReference type="Proteomes" id="UP000594749">
    <property type="component" value="Chromosome"/>
</dbReference>
<dbReference type="SUPFAM" id="SSF82861">
    <property type="entry name" value="Mechanosensitive channel protein MscS (YggB), transmembrane region"/>
    <property type="match status" value="1"/>
</dbReference>
<evidence type="ECO:0000256" key="5">
    <source>
        <dbReference type="ARBA" id="ARBA00022989"/>
    </source>
</evidence>
<evidence type="ECO:0000259" key="11">
    <source>
        <dbReference type="Pfam" id="PF21088"/>
    </source>
</evidence>
<dbReference type="Pfam" id="PF21088">
    <property type="entry name" value="MS_channel_1st"/>
    <property type="match status" value="1"/>
</dbReference>
<evidence type="ECO:0000256" key="1">
    <source>
        <dbReference type="ARBA" id="ARBA00004651"/>
    </source>
</evidence>
<dbReference type="SUPFAM" id="SSF50182">
    <property type="entry name" value="Sm-like ribonucleoproteins"/>
    <property type="match status" value="1"/>
</dbReference>
<feature type="transmembrane region" description="Helical" evidence="7">
    <location>
        <begin position="330"/>
        <end position="359"/>
    </location>
</feature>
<dbReference type="InterPro" id="IPR049142">
    <property type="entry name" value="MS_channel_1st"/>
</dbReference>
<dbReference type="Gene3D" id="2.30.30.60">
    <property type="match status" value="1"/>
</dbReference>
<sequence>MKKFITKFLLISMLSLLYAGDNATVDLNLNETNKTESNKTSILDLNVSSVLKQEAPKLSEENKTAEKERIVELLTSVNDDGNVSEESKAMAELVAEKAVNSVPKDPTKRSVFDIVMDLKDINIKIELLKNVNKDTNASSSEIEALNSSKTSLLNEIPAAITGQVIDEKTLINYLASKKDIKDRNDKNKNKPKSFDYIESSIDLSKMETAEIFYGVILRLEKLFSDGASEREMKNAIQDPYLKIQLFDLAPLKESVENFKGSEEETKALKDKYDDLVASKKIYEEVLDFLNKKSNLLSTSALFTGLNMKFFIDYINDKSPFNPNKINLGKIIPIIFIMVILFSTRKFLANIIYFVFSFFIRNKEQSESIKTQVIDLIKKPMGILLIAYGVDICTSIFYYPNPVPLIYASIFNIVYIVLYAWLVIEIIDGFGIMIISKLANKGSRKEVLNLVVRLLYIVVVVVAILLILSNLGVNVSAIVASLGIGGIAVALATKDMIANLFASVMVLFDNSFSQGDWIVVGGVEGTVVETGLRKTTIRTFDNALIFVPNSTIIGGNIINWSRRKMGRQIKMYLEIDYASSREQIESAINEIRKMLMEHPGIAKSAQSNYNNSMFKYRQNIVSIDDLAGYKSTLFVCLDSFADSSINIMVYCFTKSVIWGEFLEVKQDVMLRMMDILAKNKLDFAYPSQSLYIKETPKDEDFEVIDAVKAKEIKEEAKNLEKNKNQDENN</sequence>
<dbReference type="InterPro" id="IPR006685">
    <property type="entry name" value="MscS_channel_2nd"/>
</dbReference>
<organism evidence="12 13">
    <name type="scientific">Campylobacter corcagiensis</name>
    <dbReference type="NCBI Taxonomy" id="1448857"/>
    <lineage>
        <taxon>Bacteria</taxon>
        <taxon>Pseudomonadati</taxon>
        <taxon>Campylobacterota</taxon>
        <taxon>Epsilonproteobacteria</taxon>
        <taxon>Campylobacterales</taxon>
        <taxon>Campylobacteraceae</taxon>
        <taxon>Campylobacter</taxon>
    </lineage>
</organism>
<dbReference type="SUPFAM" id="SSF82689">
    <property type="entry name" value="Mechanosensitive channel protein MscS (YggB), C-terminal domain"/>
    <property type="match status" value="1"/>
</dbReference>
<evidence type="ECO:0000256" key="2">
    <source>
        <dbReference type="ARBA" id="ARBA00008017"/>
    </source>
</evidence>
<dbReference type="OrthoDB" id="9775207at2"/>
<accession>A0A7M1LH97</accession>
<evidence type="ECO:0000256" key="6">
    <source>
        <dbReference type="ARBA" id="ARBA00023136"/>
    </source>
</evidence>
<name>A0A7M1LH97_9BACT</name>
<feature type="domain" description="Mechanosensitive ion channel transmembrane helices 2/3" evidence="11">
    <location>
        <begin position="453"/>
        <end position="491"/>
    </location>
</feature>
<dbReference type="Pfam" id="PF00924">
    <property type="entry name" value="MS_channel_2nd"/>
    <property type="match status" value="1"/>
</dbReference>
<evidence type="ECO:0000259" key="10">
    <source>
        <dbReference type="Pfam" id="PF21082"/>
    </source>
</evidence>
<dbReference type="GO" id="GO:0005886">
    <property type="term" value="C:plasma membrane"/>
    <property type="evidence" value="ECO:0007669"/>
    <property type="project" value="UniProtKB-SubCell"/>
</dbReference>
<keyword evidence="3" id="KW-1003">Cell membrane</keyword>
<feature type="chain" id="PRO_5029780383" evidence="8">
    <location>
        <begin position="20"/>
        <end position="728"/>
    </location>
</feature>
<dbReference type="PANTHER" id="PTHR43634">
    <property type="entry name" value="OW CONDUCTANCE MECHANOSENSITIVE CHANNEL"/>
    <property type="match status" value="1"/>
</dbReference>
<feature type="domain" description="Mechanosensitive ion channel MscS C-terminal" evidence="10">
    <location>
        <begin position="569"/>
        <end position="682"/>
    </location>
</feature>
<keyword evidence="13" id="KW-1185">Reference proteome</keyword>
<dbReference type="PANTHER" id="PTHR43634:SF2">
    <property type="entry name" value="LOW CONDUCTANCE MECHANOSENSITIVE CHANNEL YNAI"/>
    <property type="match status" value="1"/>
</dbReference>
<evidence type="ECO:0000259" key="9">
    <source>
        <dbReference type="Pfam" id="PF00924"/>
    </source>
</evidence>
<evidence type="ECO:0000313" key="12">
    <source>
        <dbReference type="EMBL" id="QOQ87938.1"/>
    </source>
</evidence>
<dbReference type="InterPro" id="IPR023408">
    <property type="entry name" value="MscS_beta-dom_sf"/>
</dbReference>
<reference evidence="12 13" key="1">
    <citation type="submission" date="2020-10" db="EMBL/GenBank/DDBJ databases">
        <title>Campylobacter and Helicobacter PacBio genomes.</title>
        <authorList>
            <person name="Lane C."/>
        </authorList>
    </citation>
    <scope>NUCLEOTIDE SEQUENCE [LARGE SCALE GENOMIC DNA]</scope>
    <source>
        <strain evidence="12 13">2016D-0077</strain>
    </source>
</reference>
<feature type="transmembrane region" description="Helical" evidence="7">
    <location>
        <begin position="380"/>
        <end position="398"/>
    </location>
</feature>
<evidence type="ECO:0000256" key="8">
    <source>
        <dbReference type="SAM" id="SignalP"/>
    </source>
</evidence>
<feature type="transmembrane region" description="Helical" evidence="7">
    <location>
        <begin position="404"/>
        <end position="434"/>
    </location>
</feature>
<keyword evidence="4 7" id="KW-0812">Transmembrane</keyword>
<feature type="domain" description="Mechanosensitive ion channel MscS" evidence="9">
    <location>
        <begin position="494"/>
        <end position="561"/>
    </location>
</feature>
<dbReference type="EMBL" id="CP063078">
    <property type="protein sequence ID" value="QOQ87938.1"/>
    <property type="molecule type" value="Genomic_DNA"/>
</dbReference>